<dbReference type="CDD" id="cd12827">
    <property type="entry name" value="EcCorA_ZntB-like_u2"/>
    <property type="match status" value="1"/>
</dbReference>
<evidence type="ECO:0000313" key="8">
    <source>
        <dbReference type="Proteomes" id="UP000196649"/>
    </source>
</evidence>
<evidence type="ECO:0000313" key="7">
    <source>
        <dbReference type="EMBL" id="OWF34141.1"/>
    </source>
</evidence>
<organism evidence="7 8">
    <name type="scientific">Companilactobacillus kimchii</name>
    <dbReference type="NCBI Taxonomy" id="2801452"/>
    <lineage>
        <taxon>Bacteria</taxon>
        <taxon>Bacillati</taxon>
        <taxon>Bacillota</taxon>
        <taxon>Bacilli</taxon>
        <taxon>Lactobacillales</taxon>
        <taxon>Lactobacillaceae</taxon>
        <taxon>Companilactobacillus</taxon>
    </lineage>
</organism>
<dbReference type="EMBL" id="MXAL01000001">
    <property type="protein sequence ID" value="OWF34141.1"/>
    <property type="molecule type" value="Genomic_DNA"/>
</dbReference>
<keyword evidence="4 6" id="KW-1133">Transmembrane helix</keyword>
<evidence type="ECO:0000256" key="6">
    <source>
        <dbReference type="SAM" id="Phobius"/>
    </source>
</evidence>
<dbReference type="PANTHER" id="PTHR47891:SF1">
    <property type="entry name" value="CORA-MAGNESIUM AND COBALT TRANSPORTER"/>
    <property type="match status" value="1"/>
</dbReference>
<dbReference type="SUPFAM" id="SSF144083">
    <property type="entry name" value="Magnesium transport protein CorA, transmembrane region"/>
    <property type="match status" value="1"/>
</dbReference>
<name>A0A210PCI3_9LACO</name>
<dbReference type="AlphaFoldDB" id="A0A210PCI3"/>
<dbReference type="Gene3D" id="1.20.58.340">
    <property type="entry name" value="Magnesium transport protein CorA, transmembrane region"/>
    <property type="match status" value="2"/>
</dbReference>
<evidence type="ECO:0000256" key="2">
    <source>
        <dbReference type="ARBA" id="ARBA00009765"/>
    </source>
</evidence>
<evidence type="ECO:0000256" key="3">
    <source>
        <dbReference type="ARBA" id="ARBA00022692"/>
    </source>
</evidence>
<dbReference type="Pfam" id="PF01544">
    <property type="entry name" value="CorA"/>
    <property type="match status" value="1"/>
</dbReference>
<evidence type="ECO:0000256" key="4">
    <source>
        <dbReference type="ARBA" id="ARBA00022989"/>
    </source>
</evidence>
<dbReference type="GO" id="GO:0016020">
    <property type="term" value="C:membrane"/>
    <property type="evidence" value="ECO:0007669"/>
    <property type="project" value="UniProtKB-SubCell"/>
</dbReference>
<dbReference type="Proteomes" id="UP000196649">
    <property type="component" value="Unassembled WGS sequence"/>
</dbReference>
<evidence type="ECO:0000256" key="5">
    <source>
        <dbReference type="ARBA" id="ARBA00023136"/>
    </source>
</evidence>
<feature type="transmembrane region" description="Helical" evidence="6">
    <location>
        <begin position="255"/>
        <end position="275"/>
    </location>
</feature>
<evidence type="ECO:0000256" key="1">
    <source>
        <dbReference type="ARBA" id="ARBA00004141"/>
    </source>
</evidence>
<dbReference type="InterPro" id="IPR002523">
    <property type="entry name" value="MgTranspt_CorA/ZnTranspt_ZntB"/>
</dbReference>
<dbReference type="InterPro" id="IPR047199">
    <property type="entry name" value="CorA-like"/>
</dbReference>
<comment type="subcellular location">
    <subcellularLocation>
        <location evidence="1">Membrane</location>
        <topology evidence="1">Multi-pass membrane protein</topology>
    </subcellularLocation>
</comment>
<gene>
    <name evidence="7" type="ORF">LKACC12383_00054</name>
</gene>
<dbReference type="GO" id="GO:0046873">
    <property type="term" value="F:metal ion transmembrane transporter activity"/>
    <property type="evidence" value="ECO:0007669"/>
    <property type="project" value="InterPro"/>
</dbReference>
<feature type="transmembrane region" description="Helical" evidence="6">
    <location>
        <begin position="287"/>
        <end position="307"/>
    </location>
</feature>
<sequence length="313" mass="35838">MSYYRVTSNGVEPSDKVEGNWLVLEEDKFSKATLLKMVDEFSLPKELFSARNAAEEVSRLEYLRDTRLNDPISLVLVDLKADTKRTIEERLEPVTIVKSNELLITHVCQGSSLIDHLLQREQNNIKNFEQVIAHLAYTTYNHFIAELANIKRTIDDLDQAARGKSGKDELVRLTDTQRKIVYIDQTLQDQRETLDELMKNETFLRKLADEKISYDIKLRQRHAEKMIGVYRDLLDSISDLFVSIMDRSLNNLMKYLDSAALIISIPSLFAGIWGMNVGGLPGTKSKLAFLLVMLISVLVSIVFGIYLRNKDYS</sequence>
<dbReference type="PANTHER" id="PTHR47891">
    <property type="entry name" value="TRANSPORTER-RELATED"/>
    <property type="match status" value="1"/>
</dbReference>
<keyword evidence="5 6" id="KW-0472">Membrane</keyword>
<dbReference type="SUPFAM" id="SSF143865">
    <property type="entry name" value="CorA soluble domain-like"/>
    <property type="match status" value="1"/>
</dbReference>
<proteinExistence type="inferred from homology"/>
<dbReference type="InterPro" id="IPR045863">
    <property type="entry name" value="CorA_TM1_TM2"/>
</dbReference>
<protein>
    <submittedName>
        <fullName evidence="7">Magnesium transport protein CorA</fullName>
    </submittedName>
</protein>
<comment type="similarity">
    <text evidence="2">Belongs to the CorA metal ion transporter (MIT) (TC 1.A.35) family.</text>
</comment>
<dbReference type="InterPro" id="IPR045861">
    <property type="entry name" value="CorA_cytoplasmic_dom"/>
</dbReference>
<comment type="caution">
    <text evidence="7">The sequence shown here is derived from an EMBL/GenBank/DDBJ whole genome shotgun (WGS) entry which is preliminary data.</text>
</comment>
<keyword evidence="3 6" id="KW-0812">Transmembrane</keyword>
<dbReference type="RefSeq" id="WP_054642306.1">
    <property type="nucleotide sequence ID" value="NZ_LNUB01000004.1"/>
</dbReference>
<reference evidence="7 8" key="1">
    <citation type="submission" date="2017-03" db="EMBL/GenBank/DDBJ databases">
        <title>Genome sequence of Lactobacillus kimchii KACC 12383.</title>
        <authorList>
            <person name="Chun J."/>
        </authorList>
    </citation>
    <scope>NUCLEOTIDE SEQUENCE [LARGE SCALE GENOMIC DNA]</scope>
    <source>
        <strain evidence="7 8">KACC 12383</strain>
    </source>
</reference>
<accession>A0A210PCI3</accession>